<comment type="caution">
    <text evidence="2">The sequence shown here is derived from an EMBL/GenBank/DDBJ whole genome shotgun (WGS) entry which is preliminary data.</text>
</comment>
<keyword evidence="3" id="KW-1185">Reference proteome</keyword>
<feature type="compositionally biased region" description="Basic and acidic residues" evidence="1">
    <location>
        <begin position="77"/>
        <end position="86"/>
    </location>
</feature>
<dbReference type="EMBL" id="CAUOFW020006922">
    <property type="protein sequence ID" value="CAK9176820.1"/>
    <property type="molecule type" value="Genomic_DNA"/>
</dbReference>
<organism evidence="2 3">
    <name type="scientific">Ilex paraguariensis</name>
    <name type="common">yerba mate</name>
    <dbReference type="NCBI Taxonomy" id="185542"/>
    <lineage>
        <taxon>Eukaryota</taxon>
        <taxon>Viridiplantae</taxon>
        <taxon>Streptophyta</taxon>
        <taxon>Embryophyta</taxon>
        <taxon>Tracheophyta</taxon>
        <taxon>Spermatophyta</taxon>
        <taxon>Magnoliopsida</taxon>
        <taxon>eudicotyledons</taxon>
        <taxon>Gunneridae</taxon>
        <taxon>Pentapetalae</taxon>
        <taxon>asterids</taxon>
        <taxon>campanulids</taxon>
        <taxon>Aquifoliales</taxon>
        <taxon>Aquifoliaceae</taxon>
        <taxon>Ilex</taxon>
    </lineage>
</organism>
<protein>
    <submittedName>
        <fullName evidence="2">Uncharacterized protein</fullName>
    </submittedName>
</protein>
<proteinExistence type="predicted"/>
<gene>
    <name evidence="2" type="ORF">ILEXP_LOCUS46685</name>
</gene>
<feature type="region of interest" description="Disordered" evidence="1">
    <location>
        <begin position="52"/>
        <end position="107"/>
    </location>
</feature>
<feature type="compositionally biased region" description="Polar residues" evidence="1">
    <location>
        <begin position="64"/>
        <end position="75"/>
    </location>
</feature>
<evidence type="ECO:0000313" key="2">
    <source>
        <dbReference type="EMBL" id="CAK9176820.1"/>
    </source>
</evidence>
<evidence type="ECO:0000313" key="3">
    <source>
        <dbReference type="Proteomes" id="UP001642360"/>
    </source>
</evidence>
<dbReference type="Proteomes" id="UP001642360">
    <property type="component" value="Unassembled WGS sequence"/>
</dbReference>
<sequence>MVAQVVNSGEPTTEPWFKPKKGSVIPAKRRSVKKMMLDTIVQSVACLFRSSSSSCSSGIPLSENCGSSNMISPDTASKAKTDENKKTMMKKKKEKKPSHKGVFPQHI</sequence>
<evidence type="ECO:0000256" key="1">
    <source>
        <dbReference type="SAM" id="MobiDB-lite"/>
    </source>
</evidence>
<reference evidence="2 3" key="1">
    <citation type="submission" date="2024-02" db="EMBL/GenBank/DDBJ databases">
        <authorList>
            <person name="Vignale AGUSTIN F."/>
            <person name="Sosa J E."/>
            <person name="Modenutti C."/>
        </authorList>
    </citation>
    <scope>NUCLEOTIDE SEQUENCE [LARGE SCALE GENOMIC DNA]</scope>
</reference>
<accession>A0ABC8UA06</accession>
<feature type="compositionally biased region" description="Basic residues" evidence="1">
    <location>
        <begin position="87"/>
        <end position="99"/>
    </location>
</feature>
<dbReference type="AlphaFoldDB" id="A0ABC8UA06"/>
<name>A0ABC8UA06_9AQUA</name>